<dbReference type="Gene3D" id="3.10.310.10">
    <property type="entry name" value="Diaminopimelate Epimerase, Chain A, domain 1"/>
    <property type="match status" value="2"/>
</dbReference>
<dbReference type="InterPro" id="IPR047687">
    <property type="entry name" value="OMA_tautomer-like"/>
</dbReference>
<evidence type="ECO:0000313" key="3">
    <source>
        <dbReference type="EMBL" id="MET4578137.1"/>
    </source>
</evidence>
<dbReference type="EMBL" id="JBEPSH010000006">
    <property type="protein sequence ID" value="MET4578137.1"/>
    <property type="molecule type" value="Genomic_DNA"/>
</dbReference>
<evidence type="ECO:0000256" key="2">
    <source>
        <dbReference type="ARBA" id="ARBA00023235"/>
    </source>
</evidence>
<dbReference type="NCBIfam" id="NF033377">
    <property type="entry name" value="OMA_tautomer"/>
    <property type="match status" value="1"/>
</dbReference>
<dbReference type="SUPFAM" id="SSF54506">
    <property type="entry name" value="Diaminopimelate epimerase-like"/>
    <property type="match status" value="2"/>
</dbReference>
<reference evidence="3 4" key="1">
    <citation type="submission" date="2024-06" db="EMBL/GenBank/DDBJ databases">
        <title>Sorghum-associated microbial communities from plants grown in Nebraska, USA.</title>
        <authorList>
            <person name="Schachtman D."/>
        </authorList>
    </citation>
    <scope>NUCLEOTIDE SEQUENCE [LARGE SCALE GENOMIC DNA]</scope>
    <source>
        <strain evidence="3 4">2709</strain>
    </source>
</reference>
<accession>A0ABV2QB23</accession>
<dbReference type="InterPro" id="IPR007400">
    <property type="entry name" value="PrpF-like"/>
</dbReference>
<comment type="caution">
    <text evidence="3">The sequence shown here is derived from an EMBL/GenBank/DDBJ whole genome shotgun (WGS) entry which is preliminary data.</text>
</comment>
<dbReference type="GO" id="GO:0016853">
    <property type="term" value="F:isomerase activity"/>
    <property type="evidence" value="ECO:0007669"/>
    <property type="project" value="UniProtKB-KW"/>
</dbReference>
<dbReference type="RefSeq" id="WP_354445130.1">
    <property type="nucleotide sequence ID" value="NZ_JBEPSH010000006.1"/>
</dbReference>
<dbReference type="PANTHER" id="PTHR43709:SF3">
    <property type="entry name" value="ISOMERASE YBHH-RELATED"/>
    <property type="match status" value="1"/>
</dbReference>
<proteinExistence type="inferred from homology"/>
<keyword evidence="4" id="KW-1185">Reference proteome</keyword>
<sequence>MTSQTALFRHPVSRESDQYKVRCVLMRGGTSKGPFFLDEDLPPPGAERDLLLLRVMGALEPRRIDGIGGIDSLTNKVAIISRSSREGVDVDYLFGQICVHKNTIDYSVNCGNMLSAVGPFAVDSGLVQPGEDITRVRIFNVNTGKRIDEQVVTLNGKASYQGDARIDGVHGSAAPVLVEFLDVEGSKTGALLPTGRAIDIVDGVRISCVDAAVPMAIVLASDLGISGHESAEALNANTVLCARVEELRCKAGALMGLGDVSRLEMPKLTLVAAPRQGGVITGRYFMPYTCHTSFAVTGAVCLGAACLIPGTVTNDLLRDVGGAPSGGDLSIEHPAGLIHVKVKMRSGSAGQLHVASAALVRTARRLFAGEVYLPVEALSELSSSATSLLTSPKDLPCSAETY</sequence>
<dbReference type="Pfam" id="PF04303">
    <property type="entry name" value="PrpF"/>
    <property type="match status" value="1"/>
</dbReference>
<comment type="similarity">
    <text evidence="1">Belongs to the PrpF family.</text>
</comment>
<organism evidence="3 4">
    <name type="scientific">Ottowia thiooxydans</name>
    <dbReference type="NCBI Taxonomy" id="219182"/>
    <lineage>
        <taxon>Bacteria</taxon>
        <taxon>Pseudomonadati</taxon>
        <taxon>Pseudomonadota</taxon>
        <taxon>Betaproteobacteria</taxon>
        <taxon>Burkholderiales</taxon>
        <taxon>Comamonadaceae</taxon>
        <taxon>Ottowia</taxon>
    </lineage>
</organism>
<name>A0ABV2QB23_9BURK</name>
<gene>
    <name evidence="3" type="ORF">ABIE13_003253</name>
</gene>
<dbReference type="EC" id="5.3.2.8" evidence="3"/>
<protein>
    <submittedName>
        <fullName evidence="3">4-oxalomesaconate tautomerase</fullName>
        <ecNumber evidence="3">5.3.2.8</ecNumber>
    </submittedName>
</protein>
<evidence type="ECO:0000313" key="4">
    <source>
        <dbReference type="Proteomes" id="UP001549320"/>
    </source>
</evidence>
<evidence type="ECO:0000256" key="1">
    <source>
        <dbReference type="ARBA" id="ARBA00007673"/>
    </source>
</evidence>
<dbReference type="Proteomes" id="UP001549320">
    <property type="component" value="Unassembled WGS sequence"/>
</dbReference>
<keyword evidence="2 3" id="KW-0413">Isomerase</keyword>
<dbReference type="PANTHER" id="PTHR43709">
    <property type="entry name" value="ACONITATE ISOMERASE-RELATED"/>
    <property type="match status" value="1"/>
</dbReference>